<feature type="domain" description="Protein kinase" evidence="10">
    <location>
        <begin position="14"/>
        <end position="277"/>
    </location>
</feature>
<evidence type="ECO:0000256" key="1">
    <source>
        <dbReference type="ARBA" id="ARBA00012513"/>
    </source>
</evidence>
<keyword evidence="3" id="KW-0808">Transferase</keyword>
<dbReference type="RefSeq" id="WP_084429986.1">
    <property type="nucleotide sequence ID" value="NZ_FWXV01000005.1"/>
</dbReference>
<evidence type="ECO:0000313" key="12">
    <source>
        <dbReference type="Proteomes" id="UP000192674"/>
    </source>
</evidence>
<keyword evidence="9" id="KW-0472">Membrane</keyword>
<dbReference type="PROSITE" id="PS50011">
    <property type="entry name" value="PROTEIN_KINASE_DOM"/>
    <property type="match status" value="1"/>
</dbReference>
<dbReference type="PROSITE" id="PS00107">
    <property type="entry name" value="PROTEIN_KINASE_ATP"/>
    <property type="match status" value="1"/>
</dbReference>
<keyword evidence="9" id="KW-0812">Transmembrane</keyword>
<dbReference type="AlphaFoldDB" id="A0A1W2F9E3"/>
<evidence type="ECO:0000256" key="9">
    <source>
        <dbReference type="SAM" id="Phobius"/>
    </source>
</evidence>
<protein>
    <recommendedName>
        <fullName evidence="1">non-specific serine/threonine protein kinase</fullName>
        <ecNumber evidence="1">2.7.11.1</ecNumber>
    </recommendedName>
</protein>
<feature type="region of interest" description="Disordered" evidence="8">
    <location>
        <begin position="359"/>
        <end position="382"/>
    </location>
</feature>
<dbReference type="EMBL" id="FWXV01000005">
    <property type="protein sequence ID" value="SMD18146.1"/>
    <property type="molecule type" value="Genomic_DNA"/>
</dbReference>
<dbReference type="Pfam" id="PF00069">
    <property type="entry name" value="Pkinase"/>
    <property type="match status" value="1"/>
</dbReference>
<dbReference type="PROSITE" id="PS00108">
    <property type="entry name" value="PROTEIN_KINASE_ST"/>
    <property type="match status" value="1"/>
</dbReference>
<dbReference type="PANTHER" id="PTHR43289">
    <property type="entry name" value="MITOGEN-ACTIVATED PROTEIN KINASE KINASE KINASE 20-RELATED"/>
    <property type="match status" value="1"/>
</dbReference>
<feature type="binding site" evidence="7">
    <location>
        <position position="43"/>
    </location>
    <ligand>
        <name>ATP</name>
        <dbReference type="ChEBI" id="CHEBI:30616"/>
    </ligand>
</feature>
<dbReference type="InterPro" id="IPR008271">
    <property type="entry name" value="Ser/Thr_kinase_AS"/>
</dbReference>
<gene>
    <name evidence="11" type="ORF">SAMN05661093_05704</name>
</gene>
<dbReference type="Gene3D" id="3.30.200.20">
    <property type="entry name" value="Phosphorylase Kinase, domain 1"/>
    <property type="match status" value="1"/>
</dbReference>
<evidence type="ECO:0000259" key="10">
    <source>
        <dbReference type="PROSITE" id="PS50011"/>
    </source>
</evidence>
<dbReference type="InterPro" id="IPR000719">
    <property type="entry name" value="Prot_kinase_dom"/>
</dbReference>
<reference evidence="11 12" key="1">
    <citation type="submission" date="2017-04" db="EMBL/GenBank/DDBJ databases">
        <authorList>
            <person name="Afonso C.L."/>
            <person name="Miller P.J."/>
            <person name="Scott M.A."/>
            <person name="Spackman E."/>
            <person name="Goraichik I."/>
            <person name="Dimitrov K.M."/>
            <person name="Suarez D.L."/>
            <person name="Swayne D.E."/>
        </authorList>
    </citation>
    <scope>NUCLEOTIDE SEQUENCE [LARGE SCALE GENOMIC DNA]</scope>
    <source>
        <strain evidence="11 12">DSM 43828</strain>
    </source>
</reference>
<feature type="transmembrane region" description="Helical" evidence="9">
    <location>
        <begin position="532"/>
        <end position="553"/>
    </location>
</feature>
<evidence type="ECO:0000313" key="11">
    <source>
        <dbReference type="EMBL" id="SMD18146.1"/>
    </source>
</evidence>
<evidence type="ECO:0000256" key="5">
    <source>
        <dbReference type="ARBA" id="ARBA00022777"/>
    </source>
</evidence>
<dbReference type="Gene3D" id="1.10.510.10">
    <property type="entry name" value="Transferase(Phosphotransferase) domain 1"/>
    <property type="match status" value="1"/>
</dbReference>
<feature type="transmembrane region" description="Helical" evidence="9">
    <location>
        <begin position="507"/>
        <end position="526"/>
    </location>
</feature>
<dbReference type="PANTHER" id="PTHR43289:SF6">
    <property type="entry name" value="SERINE_THREONINE-PROTEIN KINASE NEKL-3"/>
    <property type="match status" value="1"/>
</dbReference>
<dbReference type="SUPFAM" id="SSF56112">
    <property type="entry name" value="Protein kinase-like (PK-like)"/>
    <property type="match status" value="1"/>
</dbReference>
<dbReference type="GO" id="GO:0005524">
    <property type="term" value="F:ATP binding"/>
    <property type="evidence" value="ECO:0007669"/>
    <property type="project" value="UniProtKB-UniRule"/>
</dbReference>
<dbReference type="CDD" id="cd14014">
    <property type="entry name" value="STKc_PknB_like"/>
    <property type="match status" value="1"/>
</dbReference>
<dbReference type="InterPro" id="IPR017441">
    <property type="entry name" value="Protein_kinase_ATP_BS"/>
</dbReference>
<evidence type="ECO:0000256" key="4">
    <source>
        <dbReference type="ARBA" id="ARBA00022741"/>
    </source>
</evidence>
<keyword evidence="6 7" id="KW-0067">ATP-binding</keyword>
<keyword evidence="2 11" id="KW-0723">Serine/threonine-protein kinase</keyword>
<proteinExistence type="predicted"/>
<dbReference type="Proteomes" id="UP000192674">
    <property type="component" value="Unassembled WGS sequence"/>
</dbReference>
<dbReference type="EC" id="2.7.11.1" evidence="1"/>
<evidence type="ECO:0000256" key="7">
    <source>
        <dbReference type="PROSITE-ProRule" id="PRU10141"/>
    </source>
</evidence>
<dbReference type="GO" id="GO:0004674">
    <property type="term" value="F:protein serine/threonine kinase activity"/>
    <property type="evidence" value="ECO:0007669"/>
    <property type="project" value="UniProtKB-KW"/>
</dbReference>
<keyword evidence="9" id="KW-1133">Transmembrane helix</keyword>
<evidence type="ECO:0000256" key="3">
    <source>
        <dbReference type="ARBA" id="ARBA00022679"/>
    </source>
</evidence>
<evidence type="ECO:0000256" key="6">
    <source>
        <dbReference type="ARBA" id="ARBA00022840"/>
    </source>
</evidence>
<keyword evidence="12" id="KW-1185">Reference proteome</keyword>
<organism evidence="11 12">
    <name type="scientific">Kibdelosporangium aridum</name>
    <dbReference type="NCBI Taxonomy" id="2030"/>
    <lineage>
        <taxon>Bacteria</taxon>
        <taxon>Bacillati</taxon>
        <taxon>Actinomycetota</taxon>
        <taxon>Actinomycetes</taxon>
        <taxon>Pseudonocardiales</taxon>
        <taxon>Pseudonocardiaceae</taxon>
        <taxon>Kibdelosporangium</taxon>
    </lineage>
</organism>
<evidence type="ECO:0000256" key="8">
    <source>
        <dbReference type="SAM" id="MobiDB-lite"/>
    </source>
</evidence>
<name>A0A1W2F9E3_KIBAR</name>
<keyword evidence="4 7" id="KW-0547">Nucleotide-binding</keyword>
<keyword evidence="5 11" id="KW-0418">Kinase</keyword>
<dbReference type="OrthoDB" id="9801841at2"/>
<feature type="transmembrane region" description="Helical" evidence="9">
    <location>
        <begin position="468"/>
        <end position="487"/>
    </location>
</feature>
<accession>A0A1W2F9E3</accession>
<sequence length="589" mass="61980">MTAPLSMVNALPQYTIGGQIGSGGMGEVFSGVHRTLNRQVAIKQLPPDMAGRVGAFVQFDREARVLASLDHPHIVPVYDYVQNLLVMEKLDGGTVFDRFHAGKIDQEQACAITLAMLSGLHAAHVAGVLHLDVKPKNLLFNTAGVVKVADFGIAQVISEGATLVTHGGQILGTPAYIAPEQAMGNALTPAADVYAAGTVLYELLSGDLPFDRDRGALALIRQHMFADPKQIERVPEPLATVVMRSIARELPARYKEAEAFATDLASAATSAYGQGWLERSGIPVLHLAPRVVAALATGAAPREELTVVTPKIGSDTADPTIVDPDSPALKRPRVPGWIAAAALLGVVVVSLLTPTTLSHDSTSNMSVRGAPSTGPATVDLTKPVSVTGDDVVDGSLTMSMSGGGIPLGSGTSQVEPDRDRKFTTEITMPPIARWIVGGTITGELRWTPKGGGPEAVQTFTLKSEQHPLVSLMGTGSLLLALFAAAYLESMSRTLRRGYRRPSAKYSAGVLGALIGLSIWTFTSVMLGHELNMVFGIMSVLLAGAGAVCLIIATERATLIARHRALWRDGRQGVLGEVDQRPTAGSPGTA</sequence>
<dbReference type="InterPro" id="IPR011009">
    <property type="entry name" value="Kinase-like_dom_sf"/>
</dbReference>
<dbReference type="SMART" id="SM00220">
    <property type="entry name" value="S_TKc"/>
    <property type="match status" value="1"/>
</dbReference>
<evidence type="ECO:0000256" key="2">
    <source>
        <dbReference type="ARBA" id="ARBA00022527"/>
    </source>
</evidence>